<dbReference type="InterPro" id="IPR001967">
    <property type="entry name" value="Peptidase_S11_N"/>
</dbReference>
<feature type="transmembrane region" description="Helical" evidence="11">
    <location>
        <begin position="367"/>
        <end position="388"/>
    </location>
</feature>
<dbReference type="Gene3D" id="3.40.710.10">
    <property type="entry name" value="DD-peptidase/beta-lactamase superfamily"/>
    <property type="match status" value="1"/>
</dbReference>
<evidence type="ECO:0000256" key="9">
    <source>
        <dbReference type="RuleBase" id="RU004016"/>
    </source>
</evidence>
<feature type="domain" description="Peptidase S11 D-alanyl-D-alanine carboxypeptidase A N-terminal" evidence="13">
    <location>
        <begin position="63"/>
        <end position="305"/>
    </location>
</feature>
<feature type="region of interest" description="Disordered" evidence="10">
    <location>
        <begin position="330"/>
        <end position="360"/>
    </location>
</feature>
<feature type="region of interest" description="Disordered" evidence="10">
    <location>
        <begin position="244"/>
        <end position="265"/>
    </location>
</feature>
<comment type="caution">
    <text evidence="14">The sequence shown here is derived from an EMBL/GenBank/DDBJ whole genome shotgun (WGS) entry which is preliminary data.</text>
</comment>
<dbReference type="PRINTS" id="PR00725">
    <property type="entry name" value="DADACBPTASE1"/>
</dbReference>
<evidence type="ECO:0000256" key="4">
    <source>
        <dbReference type="ARBA" id="ARBA00022960"/>
    </source>
</evidence>
<feature type="compositionally biased region" description="Low complexity" evidence="10">
    <location>
        <begin position="413"/>
        <end position="423"/>
    </location>
</feature>
<keyword evidence="11" id="KW-0812">Transmembrane</keyword>
<name>A0A939T435_9ACTN</name>
<evidence type="ECO:0000256" key="2">
    <source>
        <dbReference type="ARBA" id="ARBA00022729"/>
    </source>
</evidence>
<dbReference type="PANTHER" id="PTHR21581:SF33">
    <property type="entry name" value="D-ALANYL-D-ALANINE CARBOXYPEPTIDASE DACB"/>
    <property type="match status" value="1"/>
</dbReference>
<keyword evidence="14" id="KW-0121">Carboxypeptidase</keyword>
<dbReference type="GO" id="GO:0009252">
    <property type="term" value="P:peptidoglycan biosynthetic process"/>
    <property type="evidence" value="ECO:0007669"/>
    <property type="project" value="UniProtKB-KW"/>
</dbReference>
<feature type="active site" description="Proton acceptor" evidence="7">
    <location>
        <position position="99"/>
    </location>
</feature>
<keyword evidence="2 12" id="KW-0732">Signal</keyword>
<evidence type="ECO:0000259" key="13">
    <source>
        <dbReference type="Pfam" id="PF00768"/>
    </source>
</evidence>
<evidence type="ECO:0000256" key="6">
    <source>
        <dbReference type="ARBA" id="ARBA00023316"/>
    </source>
</evidence>
<feature type="compositionally biased region" description="Basic and acidic residues" evidence="10">
    <location>
        <begin position="445"/>
        <end position="459"/>
    </location>
</feature>
<dbReference type="InterPro" id="IPR012338">
    <property type="entry name" value="Beta-lactam/transpept-like"/>
</dbReference>
<evidence type="ECO:0000256" key="1">
    <source>
        <dbReference type="ARBA" id="ARBA00007164"/>
    </source>
</evidence>
<dbReference type="RefSeq" id="WP_208259987.1">
    <property type="nucleotide sequence ID" value="NZ_JAGEOJ010000015.1"/>
</dbReference>
<keyword evidence="11" id="KW-1133">Transmembrane helix</keyword>
<dbReference type="GO" id="GO:0071555">
    <property type="term" value="P:cell wall organization"/>
    <property type="evidence" value="ECO:0007669"/>
    <property type="project" value="UniProtKB-KW"/>
</dbReference>
<gene>
    <name evidence="14" type="ORF">J4573_33735</name>
</gene>
<feature type="binding site" evidence="8">
    <location>
        <position position="276"/>
    </location>
    <ligand>
        <name>substrate</name>
    </ligand>
</feature>
<keyword evidence="3" id="KW-0378">Hydrolase</keyword>
<feature type="chain" id="PRO_5037989525" evidence="12">
    <location>
        <begin position="29"/>
        <end position="459"/>
    </location>
</feature>
<evidence type="ECO:0000256" key="3">
    <source>
        <dbReference type="ARBA" id="ARBA00022801"/>
    </source>
</evidence>
<evidence type="ECO:0000256" key="12">
    <source>
        <dbReference type="SAM" id="SignalP"/>
    </source>
</evidence>
<dbReference type="NCBIfam" id="TIGR01167">
    <property type="entry name" value="LPXTG_anchor"/>
    <property type="match status" value="1"/>
</dbReference>
<evidence type="ECO:0000313" key="15">
    <source>
        <dbReference type="Proteomes" id="UP000669179"/>
    </source>
</evidence>
<evidence type="ECO:0000256" key="11">
    <source>
        <dbReference type="SAM" id="Phobius"/>
    </source>
</evidence>
<keyword evidence="4" id="KW-0133">Cell shape</keyword>
<reference evidence="14" key="1">
    <citation type="submission" date="2021-03" db="EMBL/GenBank/DDBJ databases">
        <authorList>
            <person name="Kanchanasin P."/>
            <person name="Saeng-In P."/>
            <person name="Phongsopitanun W."/>
            <person name="Yuki M."/>
            <person name="Kudo T."/>
            <person name="Ohkuma M."/>
            <person name="Tanasupawat S."/>
        </authorList>
    </citation>
    <scope>NUCLEOTIDE SEQUENCE</scope>
    <source>
        <strain evidence="14">GKU 128</strain>
    </source>
</reference>
<evidence type="ECO:0000256" key="5">
    <source>
        <dbReference type="ARBA" id="ARBA00022984"/>
    </source>
</evidence>
<evidence type="ECO:0000256" key="10">
    <source>
        <dbReference type="SAM" id="MobiDB-lite"/>
    </source>
</evidence>
<evidence type="ECO:0000256" key="8">
    <source>
        <dbReference type="PIRSR" id="PIRSR618044-2"/>
    </source>
</evidence>
<dbReference type="PANTHER" id="PTHR21581">
    <property type="entry name" value="D-ALANYL-D-ALANINE CARBOXYPEPTIDASE"/>
    <property type="match status" value="1"/>
</dbReference>
<comment type="similarity">
    <text evidence="1 9">Belongs to the peptidase S11 family.</text>
</comment>
<dbReference type="GO" id="GO:0009002">
    <property type="term" value="F:serine-type D-Ala-D-Ala carboxypeptidase activity"/>
    <property type="evidence" value="ECO:0007669"/>
    <property type="project" value="InterPro"/>
</dbReference>
<dbReference type="EMBL" id="JAGEOJ010000015">
    <property type="protein sequence ID" value="MBO2452091.1"/>
    <property type="molecule type" value="Genomic_DNA"/>
</dbReference>
<keyword evidence="15" id="KW-1185">Reference proteome</keyword>
<evidence type="ECO:0000313" key="14">
    <source>
        <dbReference type="EMBL" id="MBO2452091.1"/>
    </source>
</evidence>
<keyword evidence="11" id="KW-0472">Membrane</keyword>
<dbReference type="Proteomes" id="UP000669179">
    <property type="component" value="Unassembled WGS sequence"/>
</dbReference>
<feature type="region of interest" description="Disordered" evidence="10">
    <location>
        <begin position="393"/>
        <end position="459"/>
    </location>
</feature>
<organism evidence="14 15">
    <name type="scientific">Actinomadura barringtoniae</name>
    <dbReference type="NCBI Taxonomy" id="1427535"/>
    <lineage>
        <taxon>Bacteria</taxon>
        <taxon>Bacillati</taxon>
        <taxon>Actinomycetota</taxon>
        <taxon>Actinomycetes</taxon>
        <taxon>Streptosporangiales</taxon>
        <taxon>Thermomonosporaceae</taxon>
        <taxon>Actinomadura</taxon>
    </lineage>
</organism>
<dbReference type="InterPro" id="IPR018044">
    <property type="entry name" value="Peptidase_S11"/>
</dbReference>
<sequence>MTRTRRAAAALALPLVAASLTVAPCAAARAGTHTGTHGRTDPIGGAQLASRGVVLNPAAGVPGAPKINAASWVIADMDTGDVLAAKDPHGQYLPASTLKTLTALTLVPKLDANRLIRPSQHACDVEGTKVGMTHSMQYKVSDLFYALMMMSANDSAVTLAEANGGMKKTIADMNTEARRIHAGDTLAASPNGLDVDYGLNVHTQHTSSYDLALILREGLKNTDYRRYVETIDHHFPAPLTKAERKKHKKTGGYPIHTHNRMLPGQPSAYRGMIGGKNGYTIAAEQTFVAAARRDGHTILISLMKADIPPSKYATQLLNWGFQARGKVKPVGSLVSPGDDDQPKKTNTHSNTLLPPNPLTGDDSGANWGLLAGGTAGAVLAVGVLFWMIRRRRGGGGDRPGTPATSSANGAPGSFGSDDSYGSSAPYRSPDSTGPIDPSGHLPSPRLDEHPSYDDQRHER</sequence>
<dbReference type="Pfam" id="PF00768">
    <property type="entry name" value="Peptidase_S11"/>
    <property type="match status" value="1"/>
</dbReference>
<dbReference type="GO" id="GO:0006508">
    <property type="term" value="P:proteolysis"/>
    <property type="evidence" value="ECO:0007669"/>
    <property type="project" value="InterPro"/>
</dbReference>
<dbReference type="AlphaFoldDB" id="A0A939T435"/>
<feature type="active site" evidence="7">
    <location>
        <position position="151"/>
    </location>
</feature>
<evidence type="ECO:0000256" key="7">
    <source>
        <dbReference type="PIRSR" id="PIRSR618044-1"/>
    </source>
</evidence>
<dbReference type="GO" id="GO:0008360">
    <property type="term" value="P:regulation of cell shape"/>
    <property type="evidence" value="ECO:0007669"/>
    <property type="project" value="UniProtKB-KW"/>
</dbReference>
<protein>
    <submittedName>
        <fullName evidence="14">D-alanyl-D-alanine carboxypeptidase</fullName>
    </submittedName>
</protein>
<keyword evidence="6" id="KW-0961">Cell wall biogenesis/degradation</keyword>
<proteinExistence type="inferred from homology"/>
<feature type="active site" description="Acyl-ester intermediate" evidence="7">
    <location>
        <position position="96"/>
    </location>
</feature>
<feature type="signal peptide" evidence="12">
    <location>
        <begin position="1"/>
        <end position="28"/>
    </location>
</feature>
<keyword evidence="5" id="KW-0573">Peptidoglycan synthesis</keyword>
<keyword evidence="14" id="KW-0645">Protease</keyword>
<accession>A0A939T435</accession>
<dbReference type="SUPFAM" id="SSF56601">
    <property type="entry name" value="beta-lactamase/transpeptidase-like"/>
    <property type="match status" value="1"/>
</dbReference>